<accession>A0ABT4WJQ5</accession>
<evidence type="ECO:0000313" key="2">
    <source>
        <dbReference type="Proteomes" id="UP001212170"/>
    </source>
</evidence>
<comment type="caution">
    <text evidence="1">The sequence shown here is derived from an EMBL/GenBank/DDBJ whole genome shotgun (WGS) entry which is preliminary data.</text>
</comment>
<organism evidence="1 2">
    <name type="scientific">Flavobacterium azizsancarii</name>
    <dbReference type="NCBI Taxonomy" id="2961580"/>
    <lineage>
        <taxon>Bacteria</taxon>
        <taxon>Pseudomonadati</taxon>
        <taxon>Bacteroidota</taxon>
        <taxon>Flavobacteriia</taxon>
        <taxon>Flavobacteriales</taxon>
        <taxon>Flavobacteriaceae</taxon>
        <taxon>Flavobacterium</taxon>
    </lineage>
</organism>
<dbReference type="RefSeq" id="WP_271338751.1">
    <property type="nucleotide sequence ID" value="NZ_JAMZNK010000087.1"/>
</dbReference>
<dbReference type="EMBL" id="JAMZNK010000087">
    <property type="protein sequence ID" value="MDA6072796.1"/>
    <property type="molecule type" value="Genomic_DNA"/>
</dbReference>
<dbReference type="Proteomes" id="UP001212170">
    <property type="component" value="Unassembled WGS sequence"/>
</dbReference>
<protein>
    <submittedName>
        <fullName evidence="1">Polymer-forming cytoskeletal protein</fullName>
    </submittedName>
</protein>
<gene>
    <name evidence="1" type="ORF">NJT12_24545</name>
</gene>
<name>A0ABT4WJQ5_9FLAO</name>
<evidence type="ECO:0000313" key="1">
    <source>
        <dbReference type="EMBL" id="MDA6072796.1"/>
    </source>
</evidence>
<keyword evidence="2" id="KW-1185">Reference proteome</keyword>
<proteinExistence type="predicted"/>
<sequence length="451" mass="52197">MQNSSFKLVTIKDIKSQYSFLIDHEGFDYFDEWDDQDFFLVSDEDLNFEGNFYLDIYEDKEKKWLANILSLPLKEIDAIRIEGILINGNFSTTGSIINAEGDYGPYIYINGDVDCQSLLLGGSNVEIIGNVKAKEAVMTSYNHGNFKCSGIIEAPVFIVDDHYTTFAKQKNELFYYNDKTEDLDPKNACQYDDDLNENVISIELRQHLDNPLIGTFEELKRELEFGELILKQNNPPAKTYEYWQNRMKSNYRDLKLVPLQFKTRELCELALNKTFHALDYVGQDFITPELCEKLVSKDGFAIQKIPDQFITKELCLKAAQSGTLISLIPNEFYSEELILTTFKNGKNEPNINDVPSEFITDSLLEEYVKIGKGLWLDKVCKENRKDKLAILKRVIDYGIENLDAIFGNHFSQEVADYAVAIYNNEKYKTEWNKYVQKYKVKFVRLGSSEYL</sequence>
<reference evidence="1 2" key="1">
    <citation type="journal article" date="2023" name="Chemosphere">
        <title>Whole genome analysis of Flavobacterium aziz-sancarii sp. nov., isolated from Ardley Island (Antarctica), revealed a rich resistome and bioremediation potential.</title>
        <authorList>
            <person name="Otur C."/>
            <person name="Okay S."/>
            <person name="Kurt-Kizildogan A."/>
        </authorList>
    </citation>
    <scope>NUCLEOTIDE SEQUENCE [LARGE SCALE GENOMIC DNA]</scope>
    <source>
        <strain evidence="1 2">AC</strain>
    </source>
</reference>